<accession>A0ABP3US65</accession>
<evidence type="ECO:0000313" key="2">
    <source>
        <dbReference type="EMBL" id="GAA0741546.1"/>
    </source>
</evidence>
<dbReference type="PRINTS" id="PR00420">
    <property type="entry name" value="RNGMNOXGNASE"/>
</dbReference>
<dbReference type="EMBL" id="BAAAEW010000003">
    <property type="protein sequence ID" value="GAA0741546.1"/>
    <property type="molecule type" value="Genomic_DNA"/>
</dbReference>
<dbReference type="InterPro" id="IPR002938">
    <property type="entry name" value="FAD-bd"/>
</dbReference>
<comment type="caution">
    <text evidence="2">The sequence shown here is derived from an EMBL/GenBank/DDBJ whole genome shotgun (WGS) entry which is preliminary data.</text>
</comment>
<proteinExistence type="predicted"/>
<dbReference type="Pfam" id="PF01494">
    <property type="entry name" value="FAD_binding_3"/>
    <property type="match status" value="1"/>
</dbReference>
<organism evidence="2 3">
    <name type="scientific">Ideonella azotifigens</name>
    <dbReference type="NCBI Taxonomy" id="513160"/>
    <lineage>
        <taxon>Bacteria</taxon>
        <taxon>Pseudomonadati</taxon>
        <taxon>Pseudomonadota</taxon>
        <taxon>Betaproteobacteria</taxon>
        <taxon>Burkholderiales</taxon>
        <taxon>Sphaerotilaceae</taxon>
        <taxon>Ideonella</taxon>
    </lineage>
</organism>
<protein>
    <submittedName>
        <fullName evidence="2">FAD-dependent monooxygenase</fullName>
    </submittedName>
</protein>
<keyword evidence="2" id="KW-0503">Monooxygenase</keyword>
<dbReference type="Gene3D" id="3.30.9.10">
    <property type="entry name" value="D-Amino Acid Oxidase, subunit A, domain 2"/>
    <property type="match status" value="1"/>
</dbReference>
<keyword evidence="3" id="KW-1185">Reference proteome</keyword>
<dbReference type="InterPro" id="IPR036188">
    <property type="entry name" value="FAD/NAD-bd_sf"/>
</dbReference>
<evidence type="ECO:0000259" key="1">
    <source>
        <dbReference type="Pfam" id="PF01494"/>
    </source>
</evidence>
<dbReference type="Gene3D" id="3.50.50.60">
    <property type="entry name" value="FAD/NAD(P)-binding domain"/>
    <property type="match status" value="1"/>
</dbReference>
<gene>
    <name evidence="2" type="ORF">GCM10009107_04220</name>
</gene>
<sequence length="375" mass="41848">MTRDKARKVLISGASFAGLSSAYWMSQLGYDVTIVETCGGLRRGGTAVDIRGATVDIVKRMGLLAQIRANRLSLRRWEFKHADDRTARMLVLREEGDPTPEDEFEIEREVLLDIVHGAVKDRCRIVFGTRISALAEIGDRVEVSFRHGARDSFDLVLGCDGMHSGVRKLWFGEEAQYTHFLQQYFSIAIVDKLLIEQDTAQMFNVPGKAAMLNAYKHKTDLILSFVSEHEIPYNHRDEAQQRRIVAAQFAGVGWRTEEMLREMAGSTNFYFDKLCQIRMPSWSRGRVALVGDAAYCASPAAGMGGSLAIDGAAALADAMQATGGDHEQAFQLYDERFRPFVDKIQAQAVQTGLETLVPRTEEAIRARNAKTDAEF</sequence>
<dbReference type="Proteomes" id="UP001500279">
    <property type="component" value="Unassembled WGS sequence"/>
</dbReference>
<dbReference type="PANTHER" id="PTHR46865">
    <property type="entry name" value="OXIDOREDUCTASE-RELATED"/>
    <property type="match status" value="1"/>
</dbReference>
<dbReference type="GO" id="GO:0004497">
    <property type="term" value="F:monooxygenase activity"/>
    <property type="evidence" value="ECO:0007669"/>
    <property type="project" value="UniProtKB-KW"/>
</dbReference>
<dbReference type="InterPro" id="IPR051704">
    <property type="entry name" value="FAD_aromatic-hydroxylase"/>
</dbReference>
<name>A0ABP3US65_9BURK</name>
<feature type="domain" description="FAD-binding" evidence="1">
    <location>
        <begin position="8"/>
        <end position="344"/>
    </location>
</feature>
<keyword evidence="2" id="KW-0560">Oxidoreductase</keyword>
<dbReference type="PANTHER" id="PTHR46865:SF2">
    <property type="entry name" value="MONOOXYGENASE"/>
    <property type="match status" value="1"/>
</dbReference>
<dbReference type="SUPFAM" id="SSF51905">
    <property type="entry name" value="FAD/NAD(P)-binding domain"/>
    <property type="match status" value="1"/>
</dbReference>
<evidence type="ECO:0000313" key="3">
    <source>
        <dbReference type="Proteomes" id="UP001500279"/>
    </source>
</evidence>
<dbReference type="RefSeq" id="WP_141287996.1">
    <property type="nucleotide sequence ID" value="NZ_BAAAEW010000003.1"/>
</dbReference>
<reference evidence="3" key="1">
    <citation type="journal article" date="2019" name="Int. J. Syst. Evol. Microbiol.">
        <title>The Global Catalogue of Microorganisms (GCM) 10K type strain sequencing project: providing services to taxonomists for standard genome sequencing and annotation.</title>
        <authorList>
            <consortium name="The Broad Institute Genomics Platform"/>
            <consortium name="The Broad Institute Genome Sequencing Center for Infectious Disease"/>
            <person name="Wu L."/>
            <person name="Ma J."/>
        </authorList>
    </citation>
    <scope>NUCLEOTIDE SEQUENCE [LARGE SCALE GENOMIC DNA]</scope>
    <source>
        <strain evidence="3">JCM 15503</strain>
    </source>
</reference>